<dbReference type="AlphaFoldDB" id="A0A1M4W102"/>
<dbReference type="STRING" id="1122155.SAMN02745158_01429"/>
<name>A0A1M4W102_9CLOT</name>
<dbReference type="OrthoDB" id="9799230at2"/>
<evidence type="ECO:0000256" key="1">
    <source>
        <dbReference type="ARBA" id="ARBA00022729"/>
    </source>
</evidence>
<dbReference type="Proteomes" id="UP000184245">
    <property type="component" value="Unassembled WGS sequence"/>
</dbReference>
<evidence type="ECO:0000256" key="2">
    <source>
        <dbReference type="ARBA" id="ARBA00023180"/>
    </source>
</evidence>
<dbReference type="InterPro" id="IPR011042">
    <property type="entry name" value="6-blade_b-propeller_TolB-like"/>
</dbReference>
<evidence type="ECO:0000313" key="3">
    <source>
        <dbReference type="EMBL" id="SHE74825.1"/>
    </source>
</evidence>
<dbReference type="SUPFAM" id="SSF101898">
    <property type="entry name" value="NHL repeat"/>
    <property type="match status" value="1"/>
</dbReference>
<protein>
    <recommendedName>
        <fullName evidence="5">NHL repeat-containing protein</fullName>
    </recommendedName>
</protein>
<dbReference type="PANTHER" id="PTHR10680">
    <property type="entry name" value="PEPTIDYL-GLYCINE ALPHA-AMIDATING MONOOXYGENASE"/>
    <property type="match status" value="1"/>
</dbReference>
<accession>A0A1M4W102</accession>
<dbReference type="PANTHER" id="PTHR10680:SF38">
    <property type="entry name" value="BLL1368 PROTEIN"/>
    <property type="match status" value="1"/>
</dbReference>
<reference evidence="3 4" key="1">
    <citation type="submission" date="2016-11" db="EMBL/GenBank/DDBJ databases">
        <authorList>
            <person name="Jaros S."/>
            <person name="Januszkiewicz K."/>
            <person name="Wedrychowicz H."/>
        </authorList>
    </citation>
    <scope>NUCLEOTIDE SEQUENCE [LARGE SCALE GENOMIC DNA]</scope>
    <source>
        <strain evidence="3 4">DSM 17459</strain>
    </source>
</reference>
<dbReference type="RefSeq" id="WP_072850352.1">
    <property type="nucleotide sequence ID" value="NZ_FQVI01000005.1"/>
</dbReference>
<evidence type="ECO:0008006" key="5">
    <source>
        <dbReference type="Google" id="ProtNLM"/>
    </source>
</evidence>
<sequence length="334" mass="37869">MKIVKGSRERDTRSKTIFQDGSHAYELDKDFLKLPDFLKYVPACTGCCDRNDYLYLATRDRDHPIVVVDPDGNYVRDFGKGLFQFIHSVFVTSRQTLLCADSNSHVIRELTMEGELIRDLGNYGVPSDSGYQGDAWWRMHSSGTVIPMNLPYQKNWSFIESIKTITHAAPPFNRPTCAAETSKGDIFVSDGYANCALHKFAPDGTLLHTWGAPGTGPGRFFVMHSLWADKEDRIWVADREGNSIQVFREDGELLAYCSEGLYQPSEIWADSKYIYVGERGGITIFNYDIEVVAQLGYYMSPLMTHGFCGDSRGNLFMMTLSEELPYSLMRLKKM</sequence>
<gene>
    <name evidence="3" type="ORF">SAMN02745158_01429</name>
</gene>
<organism evidence="3 4">
    <name type="scientific">Lactonifactor longoviformis DSM 17459</name>
    <dbReference type="NCBI Taxonomy" id="1122155"/>
    <lineage>
        <taxon>Bacteria</taxon>
        <taxon>Bacillati</taxon>
        <taxon>Bacillota</taxon>
        <taxon>Clostridia</taxon>
        <taxon>Eubacteriales</taxon>
        <taxon>Clostridiaceae</taxon>
        <taxon>Lactonifactor</taxon>
    </lineage>
</organism>
<keyword evidence="1" id="KW-0732">Signal</keyword>
<dbReference type="Gene3D" id="2.120.10.30">
    <property type="entry name" value="TolB, C-terminal domain"/>
    <property type="match status" value="1"/>
</dbReference>
<keyword evidence="2" id="KW-0325">Glycoprotein</keyword>
<evidence type="ECO:0000313" key="4">
    <source>
        <dbReference type="Proteomes" id="UP000184245"/>
    </source>
</evidence>
<keyword evidence="4" id="KW-1185">Reference proteome</keyword>
<proteinExistence type="predicted"/>
<dbReference type="EMBL" id="FQVI01000005">
    <property type="protein sequence ID" value="SHE74825.1"/>
    <property type="molecule type" value="Genomic_DNA"/>
</dbReference>